<keyword evidence="4" id="KW-1185">Reference proteome</keyword>
<dbReference type="KEGG" id="wma:WM2015_709"/>
<name>A0A0K0XTV3_9GAMM</name>
<evidence type="ECO:0000256" key="1">
    <source>
        <dbReference type="SAM" id="MobiDB-lite"/>
    </source>
</evidence>
<dbReference type="AlphaFoldDB" id="A0A0K0XTV3"/>
<dbReference type="EMBL" id="CP012154">
    <property type="protein sequence ID" value="AKS41090.1"/>
    <property type="molecule type" value="Genomic_DNA"/>
</dbReference>
<feature type="region of interest" description="Disordered" evidence="1">
    <location>
        <begin position="95"/>
        <end position="260"/>
    </location>
</feature>
<feature type="compositionally biased region" description="Polar residues" evidence="1">
    <location>
        <begin position="249"/>
        <end position="260"/>
    </location>
</feature>
<feature type="compositionally biased region" description="Low complexity" evidence="1">
    <location>
        <begin position="143"/>
        <end position="183"/>
    </location>
</feature>
<dbReference type="PANTHER" id="PTHR24023">
    <property type="entry name" value="COLLAGEN ALPHA"/>
    <property type="match status" value="1"/>
</dbReference>
<organism evidence="3 4">
    <name type="scientific">Wenzhouxiangella marina</name>
    <dbReference type="NCBI Taxonomy" id="1579979"/>
    <lineage>
        <taxon>Bacteria</taxon>
        <taxon>Pseudomonadati</taxon>
        <taxon>Pseudomonadota</taxon>
        <taxon>Gammaproteobacteria</taxon>
        <taxon>Chromatiales</taxon>
        <taxon>Wenzhouxiangellaceae</taxon>
        <taxon>Wenzhouxiangella</taxon>
    </lineage>
</organism>
<dbReference type="GO" id="GO:0030020">
    <property type="term" value="F:extracellular matrix structural constituent conferring tensile strength"/>
    <property type="evidence" value="ECO:0007669"/>
    <property type="project" value="TreeGrafter"/>
</dbReference>
<evidence type="ECO:0000313" key="3">
    <source>
        <dbReference type="EMBL" id="AKS41090.1"/>
    </source>
</evidence>
<feature type="compositionally biased region" description="Low complexity" evidence="1">
    <location>
        <begin position="219"/>
        <end position="231"/>
    </location>
</feature>
<dbReference type="STRING" id="1579979.WM2015_709"/>
<accession>A0A0K0XTV3</accession>
<dbReference type="GO" id="GO:0031012">
    <property type="term" value="C:extracellular matrix"/>
    <property type="evidence" value="ECO:0007669"/>
    <property type="project" value="TreeGrafter"/>
</dbReference>
<feature type="signal peptide" evidence="2">
    <location>
        <begin position="1"/>
        <end position="25"/>
    </location>
</feature>
<reference evidence="3 4" key="1">
    <citation type="submission" date="2015-07" db="EMBL/GenBank/DDBJ databases">
        <authorList>
            <person name="Noorani M."/>
        </authorList>
    </citation>
    <scope>NUCLEOTIDE SEQUENCE [LARGE SCALE GENOMIC DNA]</scope>
    <source>
        <strain evidence="3 4">KCTC 42284</strain>
    </source>
</reference>
<feature type="compositionally biased region" description="Low complexity" evidence="1">
    <location>
        <begin position="108"/>
        <end position="135"/>
    </location>
</feature>
<evidence type="ECO:0000256" key="2">
    <source>
        <dbReference type="SAM" id="SignalP"/>
    </source>
</evidence>
<feature type="chain" id="PRO_5043758279" evidence="2">
    <location>
        <begin position="26"/>
        <end position="397"/>
    </location>
</feature>
<protein>
    <submittedName>
        <fullName evidence="3">Uncharacterized protein</fullName>
    </submittedName>
</protein>
<dbReference type="GO" id="GO:0005615">
    <property type="term" value="C:extracellular space"/>
    <property type="evidence" value="ECO:0007669"/>
    <property type="project" value="TreeGrafter"/>
</dbReference>
<proteinExistence type="predicted"/>
<dbReference type="GO" id="GO:0030198">
    <property type="term" value="P:extracellular matrix organization"/>
    <property type="evidence" value="ECO:0007669"/>
    <property type="project" value="TreeGrafter"/>
</dbReference>
<feature type="compositionally biased region" description="Low complexity" evidence="1">
    <location>
        <begin position="189"/>
        <end position="207"/>
    </location>
</feature>
<dbReference type="InterPro" id="IPR050149">
    <property type="entry name" value="Collagen_superfamily"/>
</dbReference>
<dbReference type="PANTHER" id="PTHR24023:SF1095">
    <property type="entry name" value="EGF-LIKE DOMAIN-CONTAINING PROTEIN"/>
    <property type="match status" value="1"/>
</dbReference>
<dbReference type="RefSeq" id="WP_049724755.1">
    <property type="nucleotide sequence ID" value="NZ_CP012154.1"/>
</dbReference>
<gene>
    <name evidence="3" type="ORF">WM2015_709</name>
</gene>
<dbReference type="PATRIC" id="fig|1579979.3.peg.722"/>
<sequence length="397" mass="37178">MNKLRGLAPLTLAISTALMSASVLAQSSDVVIQAPPGGTVRVEDSAGNSVFLQVNDDGTLVLPGIAGDPEQTSVLCFEAATGILGPCTAAAAIGPTGPTGPAGPPGPTGAQGDPGPVGAVGATGPAGATGPQGNAGPPGPTGPTGAMGATGPAGAQGPIGATGPTGAIGATGPAGADGATGPAGPTGPIGPQGNQGPPGPIGATGPAGAPGPIGPIGPTGPAGAIGATGPAGAPGPTGPVGPIGPTGPSGQNFSVSIQGTPINDPTLDFDYLGYNGRGHSFLTSQGYTFEIRANQLAQGILLWSGAGCTGTPSVLVSPSSTSSIGIGQIFEAGGVIYSSSPTALPSTVTPASVFVPATGACNPNTNPNLTVPIAVNNAATTGFNLPAAPLQVLLNPN</sequence>
<keyword evidence="2" id="KW-0732">Signal</keyword>
<dbReference type="InterPro" id="IPR008160">
    <property type="entry name" value="Collagen"/>
</dbReference>
<dbReference type="Pfam" id="PF01391">
    <property type="entry name" value="Collagen"/>
    <property type="match status" value="2"/>
</dbReference>
<evidence type="ECO:0000313" key="4">
    <source>
        <dbReference type="Proteomes" id="UP000066624"/>
    </source>
</evidence>
<dbReference type="Proteomes" id="UP000066624">
    <property type="component" value="Chromosome"/>
</dbReference>